<keyword evidence="7" id="KW-1185">Reference proteome</keyword>
<proteinExistence type="predicted"/>
<dbReference type="CDD" id="cd04730">
    <property type="entry name" value="NPD_like"/>
    <property type="match status" value="1"/>
</dbReference>
<keyword evidence="4" id="KW-0288">FMN</keyword>
<keyword evidence="5" id="KW-0560">Oxidoreductase</keyword>
<evidence type="ECO:0000256" key="3">
    <source>
        <dbReference type="ARBA" id="ARBA00022630"/>
    </source>
</evidence>
<gene>
    <name evidence="6" type="ORF">GND95_04230</name>
</gene>
<dbReference type="PANTHER" id="PTHR32332">
    <property type="entry name" value="2-NITROPROPANE DIOXYGENASE"/>
    <property type="match status" value="1"/>
</dbReference>
<dbReference type="SUPFAM" id="SSF51412">
    <property type="entry name" value="Inosine monophosphate dehydrogenase (IMPDH)"/>
    <property type="match status" value="1"/>
</dbReference>
<evidence type="ECO:0000313" key="7">
    <source>
        <dbReference type="Proteomes" id="UP000483018"/>
    </source>
</evidence>
<reference evidence="6 7" key="1">
    <citation type="submission" date="2019-12" db="EMBL/GenBank/DDBJ databases">
        <title>Defluviitalea raffinosedens, isolated from a biogas fermenter, genome sequencing and characterization.</title>
        <authorList>
            <person name="Rettenmaier R."/>
            <person name="Schneider M."/>
            <person name="Neuhaus K."/>
            <person name="Liebl W."/>
            <person name="Zverlov V."/>
        </authorList>
    </citation>
    <scope>NUCLEOTIDE SEQUENCE [LARGE SCALE GENOMIC DNA]</scope>
    <source>
        <strain evidence="6 7">249c-K6</strain>
    </source>
</reference>
<evidence type="ECO:0000313" key="6">
    <source>
        <dbReference type="EMBL" id="KAE9636335.1"/>
    </source>
</evidence>
<dbReference type="Gene3D" id="3.20.20.70">
    <property type="entry name" value="Aldolase class I"/>
    <property type="match status" value="1"/>
</dbReference>
<evidence type="ECO:0000256" key="5">
    <source>
        <dbReference type="ARBA" id="ARBA00023002"/>
    </source>
</evidence>
<accession>A0A7C8LGE0</accession>
<dbReference type="Pfam" id="PF03060">
    <property type="entry name" value="NMO"/>
    <property type="match status" value="1"/>
</dbReference>
<dbReference type="GO" id="GO:0018580">
    <property type="term" value="F:nitronate monooxygenase activity"/>
    <property type="evidence" value="ECO:0007669"/>
    <property type="project" value="InterPro"/>
</dbReference>
<evidence type="ECO:0000256" key="2">
    <source>
        <dbReference type="ARBA" id="ARBA00013457"/>
    </source>
</evidence>
<protein>
    <recommendedName>
        <fullName evidence="2">Probable nitronate monooxygenase</fullName>
    </recommendedName>
</protein>
<comment type="caution">
    <text evidence="6">The sequence shown here is derived from an EMBL/GenBank/DDBJ whole genome shotgun (WGS) entry which is preliminary data.</text>
</comment>
<dbReference type="RefSeq" id="WP_158739586.1">
    <property type="nucleotide sequence ID" value="NZ_WSLF01000002.1"/>
</dbReference>
<keyword evidence="6" id="KW-0503">Monooxygenase</keyword>
<dbReference type="AlphaFoldDB" id="A0A7C8LGE0"/>
<dbReference type="EMBL" id="WSLF01000002">
    <property type="protein sequence ID" value="KAE9636335.1"/>
    <property type="molecule type" value="Genomic_DNA"/>
</dbReference>
<organism evidence="6 7">
    <name type="scientific">Defluviitalea raffinosedens</name>
    <dbReference type="NCBI Taxonomy" id="1450156"/>
    <lineage>
        <taxon>Bacteria</taxon>
        <taxon>Bacillati</taxon>
        <taxon>Bacillota</taxon>
        <taxon>Clostridia</taxon>
        <taxon>Lachnospirales</taxon>
        <taxon>Defluviitaleaceae</taxon>
        <taxon>Defluviitalea</taxon>
    </lineage>
</organism>
<dbReference type="Proteomes" id="UP000483018">
    <property type="component" value="Unassembled WGS sequence"/>
</dbReference>
<dbReference type="PANTHER" id="PTHR32332:SF18">
    <property type="entry name" value="2-NITROPROPANE DIOXYGENASE"/>
    <property type="match status" value="1"/>
</dbReference>
<name>A0A7C8LGE0_9FIRM</name>
<keyword evidence="3" id="KW-0285">Flavoprotein</keyword>
<evidence type="ECO:0000256" key="1">
    <source>
        <dbReference type="ARBA" id="ARBA00003535"/>
    </source>
</evidence>
<comment type="function">
    <text evidence="1">Nitronate monooxygenase that uses molecular oxygen to catalyze the oxidative denitrification of alkyl nitronates. Acts on propionate 3-nitronate (P3N), the presumed physiological substrate. Probably functions in the detoxification of P3N, a metabolic poison produced by plants and fungi as a defense mechanism.</text>
</comment>
<dbReference type="InterPro" id="IPR013785">
    <property type="entry name" value="Aldolase_TIM"/>
</dbReference>
<evidence type="ECO:0000256" key="4">
    <source>
        <dbReference type="ARBA" id="ARBA00022643"/>
    </source>
</evidence>
<dbReference type="OrthoDB" id="9778912at2"/>
<sequence>MKLPSLRIGNLIAEIPIVQGGMGVGISRSNLASAVANEGGIGVISGVQIGFNEPDFETDNKGANIRALQKEIKKARELSPKGIIGVNILTAMNNYKELVLAAVKEKIDLIICGAGLPVDLPELVKNSASKIIPIVSSGKAASVITRMWDKKYQYLPDALIVEGPHAGGHLGFSLEQLKSNPLPSLSDIVKDVLTAIKPFEEKYNKKIPVIAAGGIFDGNDIANFIKLGASGVQMGTRFVATRECDAHENYKEAYLKASKGDIQIIKSPVGMPGRAIRNEFIKALEETNQKVAKCYNCLKPCNPATTPYCISKALIQAVKGDVKNGLIFTGSNAYKLNKIISVKQLINELVSHAEVALT</sequence>
<dbReference type="InterPro" id="IPR004136">
    <property type="entry name" value="NMO"/>
</dbReference>